<dbReference type="Pfam" id="PF02450">
    <property type="entry name" value="LCAT"/>
    <property type="match status" value="1"/>
</dbReference>
<dbReference type="InterPro" id="IPR003386">
    <property type="entry name" value="LACT/PDAT_acylTrfase"/>
</dbReference>
<protein>
    <submittedName>
        <fullName evidence="1">Phosphatidylcholine-sterol acyltransferase (Lecithin-cholesterol acyltransferase)/ Phospholipase A</fullName>
    </submittedName>
</protein>
<dbReference type="InterPro" id="IPR029058">
    <property type="entry name" value="AB_hydrolase_fold"/>
</dbReference>
<dbReference type="SUPFAM" id="SSF53474">
    <property type="entry name" value="alpha/beta-Hydrolases"/>
    <property type="match status" value="1"/>
</dbReference>
<sequence>MMSDSKSIIDTLEKPSDIDEIYCIHGANLSTTDKMIYSPPNFFHGGFPDQVPTLIPGNGDGTVSLRSLEVCKRWPGIKYFVLPGAEHVNIMGDPRFIDIIRQIVGANTTKTLNCC</sequence>
<dbReference type="Gene3D" id="3.40.50.1820">
    <property type="entry name" value="alpha/beta hydrolase"/>
    <property type="match status" value="1"/>
</dbReference>
<proteinExistence type="predicted"/>
<evidence type="ECO:0000313" key="1">
    <source>
        <dbReference type="WBParaSite" id="Smp_166500.3"/>
    </source>
</evidence>
<dbReference type="InParanoid" id="A0A3Q0KS55"/>
<reference evidence="1" key="1">
    <citation type="submission" date="2018-12" db="UniProtKB">
        <authorList>
            <consortium name="WormBaseParasite"/>
        </authorList>
    </citation>
    <scope>IDENTIFICATION</scope>
    <source>
        <strain evidence="1">Puerto Rican</strain>
    </source>
</reference>
<dbReference type="GO" id="GO:0006629">
    <property type="term" value="P:lipid metabolic process"/>
    <property type="evidence" value="ECO:0007669"/>
    <property type="project" value="InterPro"/>
</dbReference>
<name>A0A3Q0KS55_SCHMA</name>
<dbReference type="GO" id="GO:0008374">
    <property type="term" value="F:O-acyltransferase activity"/>
    <property type="evidence" value="ECO:0007669"/>
    <property type="project" value="InterPro"/>
</dbReference>
<organism evidence="1">
    <name type="scientific">Schistosoma mansoni</name>
    <name type="common">Blood fluke</name>
    <dbReference type="NCBI Taxonomy" id="6183"/>
    <lineage>
        <taxon>Eukaryota</taxon>
        <taxon>Metazoa</taxon>
        <taxon>Spiralia</taxon>
        <taxon>Lophotrochozoa</taxon>
        <taxon>Platyhelminthes</taxon>
        <taxon>Trematoda</taxon>
        <taxon>Digenea</taxon>
        <taxon>Strigeidida</taxon>
        <taxon>Schistosomatoidea</taxon>
        <taxon>Schistosomatidae</taxon>
        <taxon>Schistosoma</taxon>
    </lineage>
</organism>
<dbReference type="STRING" id="6183.A0A3Q0KS55"/>
<dbReference type="ExpressionAtlas" id="A0A3Q0KS55">
    <property type="expression patterns" value="baseline"/>
</dbReference>
<accession>A0A3Q0KS55</accession>
<dbReference type="WBParaSite" id="Smp_166500.3">
    <property type="protein sequence ID" value="Smp_166500.3"/>
    <property type="gene ID" value="Smp_166500"/>
</dbReference>
<dbReference type="AlphaFoldDB" id="A0A3Q0KS55"/>